<feature type="transmembrane region" description="Helical" evidence="9">
    <location>
        <begin position="160"/>
        <end position="179"/>
    </location>
</feature>
<evidence type="ECO:0000256" key="3">
    <source>
        <dbReference type="ARBA" id="ARBA00022448"/>
    </source>
</evidence>
<dbReference type="GO" id="GO:0005886">
    <property type="term" value="C:plasma membrane"/>
    <property type="evidence" value="ECO:0007669"/>
    <property type="project" value="UniProtKB-SubCell"/>
</dbReference>
<proteinExistence type="inferred from homology"/>
<evidence type="ECO:0000256" key="1">
    <source>
        <dbReference type="ARBA" id="ARBA00004429"/>
    </source>
</evidence>
<evidence type="ECO:0000256" key="7">
    <source>
        <dbReference type="ARBA" id="ARBA00022989"/>
    </source>
</evidence>
<dbReference type="Proteomes" id="UP000218165">
    <property type="component" value="Chromosome"/>
</dbReference>
<keyword evidence="5" id="KW-0997">Cell inner membrane</keyword>
<dbReference type="GO" id="GO:0015920">
    <property type="term" value="P:lipopolysaccharide transport"/>
    <property type="evidence" value="ECO:0007669"/>
    <property type="project" value="TreeGrafter"/>
</dbReference>
<evidence type="ECO:0000259" key="10">
    <source>
        <dbReference type="PROSITE" id="PS51012"/>
    </source>
</evidence>
<reference evidence="12" key="1">
    <citation type="submission" date="2017-09" db="EMBL/GenBank/DDBJ databases">
        <title>Brachybacterium sp. VM2412.</title>
        <authorList>
            <person name="Tak E.J."/>
            <person name="Bae J.-W."/>
        </authorList>
    </citation>
    <scope>NUCLEOTIDE SEQUENCE [LARGE SCALE GENOMIC DNA]</scope>
    <source>
        <strain evidence="12">VM2412</strain>
    </source>
</reference>
<organism evidence="11 12">
    <name type="scientific">Brachybacterium vulturis</name>
    <dbReference type="NCBI Taxonomy" id="2017484"/>
    <lineage>
        <taxon>Bacteria</taxon>
        <taxon>Bacillati</taxon>
        <taxon>Actinomycetota</taxon>
        <taxon>Actinomycetes</taxon>
        <taxon>Micrococcales</taxon>
        <taxon>Dermabacteraceae</taxon>
        <taxon>Brachybacterium</taxon>
    </lineage>
</organism>
<dbReference type="KEGG" id="brz:CFK38_04620"/>
<gene>
    <name evidence="11" type="ORF">CFK38_04620</name>
</gene>
<dbReference type="EMBL" id="CP023563">
    <property type="protein sequence ID" value="ATG50889.1"/>
    <property type="molecule type" value="Genomic_DNA"/>
</dbReference>
<keyword evidence="4 9" id="KW-1003">Cell membrane</keyword>
<keyword evidence="7 9" id="KW-1133">Transmembrane helix</keyword>
<dbReference type="InterPro" id="IPR047817">
    <property type="entry name" value="ABC2_TM_bact-type"/>
</dbReference>
<evidence type="ECO:0000256" key="8">
    <source>
        <dbReference type="ARBA" id="ARBA00023136"/>
    </source>
</evidence>
<dbReference type="InterPro" id="IPR013525">
    <property type="entry name" value="ABC2_TM"/>
</dbReference>
<accession>A0A291GKL5</accession>
<keyword evidence="3 9" id="KW-0813">Transport</keyword>
<evidence type="ECO:0000313" key="12">
    <source>
        <dbReference type="Proteomes" id="UP000218165"/>
    </source>
</evidence>
<feature type="transmembrane region" description="Helical" evidence="9">
    <location>
        <begin position="279"/>
        <end position="298"/>
    </location>
</feature>
<protein>
    <recommendedName>
        <fullName evidence="9">Transport permease protein</fullName>
    </recommendedName>
</protein>
<dbReference type="PANTHER" id="PTHR30413">
    <property type="entry name" value="INNER MEMBRANE TRANSPORT PERMEASE"/>
    <property type="match status" value="1"/>
</dbReference>
<feature type="transmembrane region" description="Helical" evidence="9">
    <location>
        <begin position="81"/>
        <end position="102"/>
    </location>
</feature>
<sequence length="309" mass="35278">MTKSSHRRRARVADDAKSPATIVQALRDQGMDPTGLTPIGVRPRLGEYIGELWNRRHFIWMDARHRVATQNSRNRLGSLWLLLRPLLDAAMYFIIFAVILKVDRGMENFPGFIIIGVLMFRSTMRAISQGPSQLHSGKAMIRAFVFPRAALPISAEIREALQMIFTIGIMLVMIIVVPHHEQPEWTWFLVPVVYVFQFVLNLGLSLTFARIGFIFPDTVQFMSFVARFLMYGSGVIFPIEKFVDRPALTAIIEANPIYHLILMYREILMDGSIPSAEHWMILGAWAAGLALFGFIFFWQGEETYGAEQR</sequence>
<evidence type="ECO:0000256" key="9">
    <source>
        <dbReference type="RuleBase" id="RU361157"/>
    </source>
</evidence>
<dbReference type="Pfam" id="PF01061">
    <property type="entry name" value="ABC2_membrane"/>
    <property type="match status" value="1"/>
</dbReference>
<evidence type="ECO:0000256" key="5">
    <source>
        <dbReference type="ARBA" id="ARBA00022519"/>
    </source>
</evidence>
<dbReference type="PANTHER" id="PTHR30413:SF8">
    <property type="entry name" value="TRANSPORT PERMEASE PROTEIN"/>
    <property type="match status" value="1"/>
</dbReference>
<name>A0A291GKL5_9MICO</name>
<evidence type="ECO:0000313" key="11">
    <source>
        <dbReference type="EMBL" id="ATG50889.1"/>
    </source>
</evidence>
<keyword evidence="12" id="KW-1185">Reference proteome</keyword>
<comment type="caution">
    <text evidence="9">Lacks conserved residue(s) required for the propagation of feature annotation.</text>
</comment>
<dbReference type="PROSITE" id="PS51012">
    <property type="entry name" value="ABC_TM2"/>
    <property type="match status" value="1"/>
</dbReference>
<evidence type="ECO:0000256" key="4">
    <source>
        <dbReference type="ARBA" id="ARBA00022475"/>
    </source>
</evidence>
<comment type="subcellular location">
    <subcellularLocation>
        <location evidence="1">Cell inner membrane</location>
        <topology evidence="1">Multi-pass membrane protein</topology>
    </subcellularLocation>
    <subcellularLocation>
        <location evidence="9">Cell membrane</location>
        <topology evidence="9">Multi-pass membrane protein</topology>
    </subcellularLocation>
</comment>
<evidence type="ECO:0000256" key="6">
    <source>
        <dbReference type="ARBA" id="ARBA00022692"/>
    </source>
</evidence>
<comment type="similarity">
    <text evidence="2 9">Belongs to the ABC-2 integral membrane protein family.</text>
</comment>
<feature type="transmembrane region" description="Helical" evidence="9">
    <location>
        <begin position="185"/>
        <end position="209"/>
    </location>
</feature>
<feature type="domain" description="ABC transmembrane type-2" evidence="10">
    <location>
        <begin position="76"/>
        <end position="300"/>
    </location>
</feature>
<dbReference type="GO" id="GO:0140359">
    <property type="term" value="F:ABC-type transporter activity"/>
    <property type="evidence" value="ECO:0007669"/>
    <property type="project" value="InterPro"/>
</dbReference>
<keyword evidence="8 9" id="KW-0472">Membrane</keyword>
<keyword evidence="6 9" id="KW-0812">Transmembrane</keyword>
<dbReference type="AlphaFoldDB" id="A0A291GKL5"/>
<evidence type="ECO:0000256" key="2">
    <source>
        <dbReference type="ARBA" id="ARBA00007783"/>
    </source>
</evidence>